<evidence type="ECO:0000256" key="3">
    <source>
        <dbReference type="ARBA" id="ARBA00022670"/>
    </source>
</evidence>
<sequence>MAIKPLALQQGDTVGIVTLGSPLAPETINARVAYLRSMGLNVILGRYAFEENGFLAGTDRQRAEDLMDMFANDSVRLILPSRGGVGVEGILPFLDYSFIRRHPKIVSGYSDITVLLNVLSQLSGIITLHSLLLLDFKPETPPYNFEQFFTATSSNKVPRAIDNPPGKPLVGKVPGSATGTLVGGNLTSFVGSLGTPFEIDTKGKILFLEEVHEPVNTVYRYLLQLSLAGKFKDCVGIIMGECTGCQDAYGQTYEDLIEDYIVPFGKPLIADLATGHGIYKAALPIGALVNMNANNGTITILEPAIRY</sequence>
<dbReference type="InterPro" id="IPR027478">
    <property type="entry name" value="LdcA_N"/>
</dbReference>
<dbReference type="GO" id="GO:0006508">
    <property type="term" value="P:proteolysis"/>
    <property type="evidence" value="ECO:0007669"/>
    <property type="project" value="UniProtKB-KW"/>
</dbReference>
<feature type="active site" description="Charge relay system" evidence="6">
    <location>
        <position position="209"/>
    </location>
</feature>
<feature type="active site" description="Charge relay system" evidence="6">
    <location>
        <position position="276"/>
    </location>
</feature>
<dbReference type="InterPro" id="IPR040921">
    <property type="entry name" value="Peptidase_S66C"/>
</dbReference>
<protein>
    <submittedName>
        <fullName evidence="9">LD-carboxypeptidase</fullName>
    </submittedName>
</protein>
<dbReference type="InterPro" id="IPR029062">
    <property type="entry name" value="Class_I_gatase-like"/>
</dbReference>
<keyword evidence="5" id="KW-0720">Serine protease</keyword>
<dbReference type="PIRSF" id="PIRSF028757">
    <property type="entry name" value="LD-carboxypeptidase"/>
    <property type="match status" value="1"/>
</dbReference>
<dbReference type="SUPFAM" id="SSF141986">
    <property type="entry name" value="LD-carboxypeptidase A C-terminal domain-like"/>
    <property type="match status" value="1"/>
</dbReference>
<evidence type="ECO:0000256" key="4">
    <source>
        <dbReference type="ARBA" id="ARBA00022801"/>
    </source>
</evidence>
<proteinExistence type="inferred from homology"/>
<organism evidence="9 10">
    <name type="scientific">Cohnella herbarum</name>
    <dbReference type="NCBI Taxonomy" id="2728023"/>
    <lineage>
        <taxon>Bacteria</taxon>
        <taxon>Bacillati</taxon>
        <taxon>Bacillota</taxon>
        <taxon>Bacilli</taxon>
        <taxon>Bacillales</taxon>
        <taxon>Paenibacillaceae</taxon>
        <taxon>Cohnella</taxon>
    </lineage>
</organism>
<evidence type="ECO:0000256" key="5">
    <source>
        <dbReference type="ARBA" id="ARBA00022825"/>
    </source>
</evidence>
<keyword evidence="4" id="KW-0378">Hydrolase</keyword>
<dbReference type="KEGG" id="cheb:HH215_30135"/>
<keyword evidence="3" id="KW-0645">Protease</keyword>
<keyword evidence="10" id="KW-1185">Reference proteome</keyword>
<dbReference type="Proteomes" id="UP000502248">
    <property type="component" value="Chromosome"/>
</dbReference>
<feature type="active site" description="Nucleophile" evidence="6">
    <location>
        <position position="110"/>
    </location>
</feature>
<dbReference type="CDD" id="cd07025">
    <property type="entry name" value="Peptidase_S66"/>
    <property type="match status" value="1"/>
</dbReference>
<evidence type="ECO:0000259" key="8">
    <source>
        <dbReference type="Pfam" id="PF17676"/>
    </source>
</evidence>
<dbReference type="Gene3D" id="3.40.50.10740">
    <property type="entry name" value="Class I glutamine amidotransferase-like"/>
    <property type="match status" value="1"/>
</dbReference>
<name>A0A7Z2VPY1_9BACL</name>
<dbReference type="AlphaFoldDB" id="A0A7Z2VPY1"/>
<dbReference type="Gene3D" id="3.50.30.60">
    <property type="entry name" value="LD-carboxypeptidase A C-terminal domain-like"/>
    <property type="match status" value="1"/>
</dbReference>
<dbReference type="GO" id="GO:0004180">
    <property type="term" value="F:carboxypeptidase activity"/>
    <property type="evidence" value="ECO:0007669"/>
    <property type="project" value="UniProtKB-KW"/>
</dbReference>
<accession>A0A7Z2VPY1</accession>
<dbReference type="InterPro" id="IPR040449">
    <property type="entry name" value="Peptidase_S66_N"/>
</dbReference>
<dbReference type="PANTHER" id="PTHR30237">
    <property type="entry name" value="MURAMOYLTETRAPEPTIDE CARBOXYPEPTIDASE"/>
    <property type="match status" value="1"/>
</dbReference>
<evidence type="ECO:0000313" key="10">
    <source>
        <dbReference type="Proteomes" id="UP000502248"/>
    </source>
</evidence>
<evidence type="ECO:0000259" key="7">
    <source>
        <dbReference type="Pfam" id="PF02016"/>
    </source>
</evidence>
<feature type="domain" description="LD-carboxypeptidase N-terminal" evidence="7">
    <location>
        <begin position="14"/>
        <end position="129"/>
    </location>
</feature>
<dbReference type="InterPro" id="IPR003507">
    <property type="entry name" value="S66_fam"/>
</dbReference>
<keyword evidence="2 9" id="KW-0121">Carboxypeptidase</keyword>
<dbReference type="InterPro" id="IPR027461">
    <property type="entry name" value="Carboxypeptidase_A_C_sf"/>
</dbReference>
<dbReference type="Pfam" id="PF17676">
    <property type="entry name" value="Peptidase_S66C"/>
    <property type="match status" value="1"/>
</dbReference>
<evidence type="ECO:0000256" key="1">
    <source>
        <dbReference type="ARBA" id="ARBA00010233"/>
    </source>
</evidence>
<reference evidence="9 10" key="1">
    <citation type="submission" date="2020-04" db="EMBL/GenBank/DDBJ databases">
        <title>Genome sequencing of novel species.</title>
        <authorList>
            <person name="Heo J."/>
            <person name="Kim S.-J."/>
            <person name="Kim J.-S."/>
            <person name="Hong S.-B."/>
            <person name="Kwon S.-W."/>
        </authorList>
    </citation>
    <scope>NUCLEOTIDE SEQUENCE [LARGE SCALE GENOMIC DNA]</scope>
    <source>
        <strain evidence="9 10">MFER-1</strain>
    </source>
</reference>
<gene>
    <name evidence="9" type="ORF">HH215_30135</name>
</gene>
<dbReference type="RefSeq" id="WP_169283262.1">
    <property type="nucleotide sequence ID" value="NZ_CP051680.1"/>
</dbReference>
<evidence type="ECO:0000313" key="9">
    <source>
        <dbReference type="EMBL" id="QJD87016.1"/>
    </source>
</evidence>
<dbReference type="GO" id="GO:0008236">
    <property type="term" value="F:serine-type peptidase activity"/>
    <property type="evidence" value="ECO:0007669"/>
    <property type="project" value="UniProtKB-KW"/>
</dbReference>
<dbReference type="Pfam" id="PF02016">
    <property type="entry name" value="Peptidase_S66"/>
    <property type="match status" value="1"/>
</dbReference>
<dbReference type="PANTHER" id="PTHR30237:SF2">
    <property type="entry name" value="MUREIN TETRAPEPTIDE CARBOXYPEPTIDASE"/>
    <property type="match status" value="1"/>
</dbReference>
<comment type="similarity">
    <text evidence="1">Belongs to the peptidase S66 family.</text>
</comment>
<dbReference type="EMBL" id="CP051680">
    <property type="protein sequence ID" value="QJD87016.1"/>
    <property type="molecule type" value="Genomic_DNA"/>
</dbReference>
<dbReference type="SUPFAM" id="SSF52317">
    <property type="entry name" value="Class I glutamine amidotransferase-like"/>
    <property type="match status" value="1"/>
</dbReference>
<evidence type="ECO:0000256" key="2">
    <source>
        <dbReference type="ARBA" id="ARBA00022645"/>
    </source>
</evidence>
<feature type="domain" description="LD-carboxypeptidase C-terminal" evidence="8">
    <location>
        <begin position="178"/>
        <end position="290"/>
    </location>
</feature>
<evidence type="ECO:0000256" key="6">
    <source>
        <dbReference type="PIRSR" id="PIRSR028757-1"/>
    </source>
</evidence>